<evidence type="ECO:0000313" key="2">
    <source>
        <dbReference type="EMBL" id="CAD5217178.1"/>
    </source>
</evidence>
<feature type="transmembrane region" description="Helical" evidence="1">
    <location>
        <begin position="12"/>
        <end position="37"/>
    </location>
</feature>
<protein>
    <submittedName>
        <fullName evidence="2">(pine wood nematode) hypothetical protein</fullName>
    </submittedName>
</protein>
<proteinExistence type="predicted"/>
<dbReference type="Proteomes" id="UP000095284">
    <property type="component" value="Unplaced"/>
</dbReference>
<keyword evidence="4" id="KW-1185">Reference proteome</keyword>
<organism evidence="3 5">
    <name type="scientific">Bursaphelenchus xylophilus</name>
    <name type="common">Pinewood nematode worm</name>
    <name type="synonym">Aphelenchoides xylophilus</name>
    <dbReference type="NCBI Taxonomy" id="6326"/>
    <lineage>
        <taxon>Eukaryota</taxon>
        <taxon>Metazoa</taxon>
        <taxon>Ecdysozoa</taxon>
        <taxon>Nematoda</taxon>
        <taxon>Chromadorea</taxon>
        <taxon>Rhabditida</taxon>
        <taxon>Tylenchina</taxon>
        <taxon>Tylenchomorpha</taxon>
        <taxon>Aphelenchoidea</taxon>
        <taxon>Aphelenchoididae</taxon>
        <taxon>Bursaphelenchus</taxon>
    </lineage>
</organism>
<keyword evidence="1" id="KW-1133">Transmembrane helix</keyword>
<dbReference type="Proteomes" id="UP000582659">
    <property type="component" value="Unassembled WGS sequence"/>
</dbReference>
<dbReference type="EMBL" id="CAJFDI010000002">
    <property type="protein sequence ID" value="CAD5217178.1"/>
    <property type="molecule type" value="Genomic_DNA"/>
</dbReference>
<dbReference type="AlphaFoldDB" id="A0A1I7S9D4"/>
<keyword evidence="1" id="KW-0812">Transmembrane</keyword>
<accession>A0A1I7S9D4</accession>
<name>A0A1I7S9D4_BURXY</name>
<reference evidence="5" key="1">
    <citation type="submission" date="2016-11" db="UniProtKB">
        <authorList>
            <consortium name="WormBaseParasite"/>
        </authorList>
    </citation>
    <scope>IDENTIFICATION</scope>
</reference>
<evidence type="ECO:0000313" key="4">
    <source>
        <dbReference type="Proteomes" id="UP000659654"/>
    </source>
</evidence>
<dbReference type="WBParaSite" id="BXY_0963000.1">
    <property type="protein sequence ID" value="BXY_0963000.1"/>
    <property type="gene ID" value="BXY_0963000"/>
</dbReference>
<keyword evidence="1" id="KW-0472">Membrane</keyword>
<sequence>MASNKRKENAVFNICGAGIFLLYITGFFLSLGLLIYIQINGYYKDLDDIPGLDERLLARNPLIRTITYNYEMVMGDVYMSGDRETSELLKKHKTRITSLAAVALTSNLKALVSDVEQNNGNCNAMCNHFNVVYNVAAGHLHMKGYIYFPEAMKQLKAPLKKIIAETVKNIQRNDALKSVEELHNAEIIQPVYDFFVE</sequence>
<gene>
    <name evidence="2" type="ORF">BXYJ_LOCUS4905</name>
</gene>
<dbReference type="Proteomes" id="UP000659654">
    <property type="component" value="Unassembled WGS sequence"/>
</dbReference>
<dbReference type="EMBL" id="CAJFCV020000002">
    <property type="protein sequence ID" value="CAG9100539.1"/>
    <property type="molecule type" value="Genomic_DNA"/>
</dbReference>
<evidence type="ECO:0000313" key="5">
    <source>
        <dbReference type="WBParaSite" id="BXY_0963000.1"/>
    </source>
</evidence>
<evidence type="ECO:0000256" key="1">
    <source>
        <dbReference type="SAM" id="Phobius"/>
    </source>
</evidence>
<reference evidence="2" key="2">
    <citation type="submission" date="2020-09" db="EMBL/GenBank/DDBJ databases">
        <authorList>
            <person name="Kikuchi T."/>
        </authorList>
    </citation>
    <scope>NUCLEOTIDE SEQUENCE</scope>
    <source>
        <strain evidence="2">Ka4C1</strain>
    </source>
</reference>
<evidence type="ECO:0000313" key="3">
    <source>
        <dbReference type="Proteomes" id="UP000095284"/>
    </source>
</evidence>